<feature type="compositionally biased region" description="Polar residues" evidence="1">
    <location>
        <begin position="11"/>
        <end position="42"/>
    </location>
</feature>
<evidence type="ECO:0000313" key="2">
    <source>
        <dbReference type="EMBL" id="SAL04496.1"/>
    </source>
</evidence>
<proteinExistence type="predicted"/>
<evidence type="ECO:0000313" key="3">
    <source>
        <dbReference type="Proteomes" id="UP000054978"/>
    </source>
</evidence>
<organism evidence="2 3">
    <name type="scientific">Caballeronia ptereochthonis</name>
    <dbReference type="NCBI Taxonomy" id="1777144"/>
    <lineage>
        <taxon>Bacteria</taxon>
        <taxon>Pseudomonadati</taxon>
        <taxon>Pseudomonadota</taxon>
        <taxon>Betaproteobacteria</taxon>
        <taxon>Burkholderiales</taxon>
        <taxon>Burkholderiaceae</taxon>
        <taxon>Caballeronia</taxon>
    </lineage>
</organism>
<evidence type="ECO:0000256" key="1">
    <source>
        <dbReference type="SAM" id="MobiDB-lite"/>
    </source>
</evidence>
<dbReference type="Proteomes" id="UP000054978">
    <property type="component" value="Unassembled WGS sequence"/>
</dbReference>
<sequence length="42" mass="4617">MTGRNSAAPRQPSTYTPRRLHTSPSQPATIFPTNATTYVPIM</sequence>
<feature type="region of interest" description="Disordered" evidence="1">
    <location>
        <begin position="1"/>
        <end position="42"/>
    </location>
</feature>
<accession>A0A158EDM1</accession>
<name>A0A158EDM1_9BURK</name>
<keyword evidence="3" id="KW-1185">Reference proteome</keyword>
<protein>
    <submittedName>
        <fullName evidence="2">Uncharacterized protein</fullName>
    </submittedName>
</protein>
<dbReference type="AlphaFoldDB" id="A0A158EDM1"/>
<reference evidence="2" key="1">
    <citation type="submission" date="2016-01" db="EMBL/GenBank/DDBJ databases">
        <authorList>
            <person name="Peeters C."/>
        </authorList>
    </citation>
    <scope>NUCLEOTIDE SEQUENCE [LARGE SCALE GENOMIC DNA]</scope>
    <source>
        <strain evidence="2">LMG 29326</strain>
    </source>
</reference>
<comment type="caution">
    <text evidence="2">The sequence shown here is derived from an EMBL/GenBank/DDBJ whole genome shotgun (WGS) entry which is preliminary data.</text>
</comment>
<dbReference type="EMBL" id="FCOB02000101">
    <property type="protein sequence ID" value="SAL04496.1"/>
    <property type="molecule type" value="Genomic_DNA"/>
</dbReference>
<gene>
    <name evidence="2" type="ORF">AWB83_07031</name>
</gene>